<evidence type="ECO:0000313" key="2">
    <source>
        <dbReference type="Proteomes" id="UP000528286"/>
    </source>
</evidence>
<dbReference type="Proteomes" id="UP000528286">
    <property type="component" value="Unassembled WGS sequence"/>
</dbReference>
<protein>
    <submittedName>
        <fullName evidence="1">Uncharacterized protein</fullName>
    </submittedName>
</protein>
<sequence length="161" mass="17176">MSEITKEEAIRRTVVAQMIVAECQAAEALRDQQPRGASTVNDDNLFEGVDYTPERGWSIPQGDDGNELQPTTVTTLPEGCDLPNGSPVTEIVTPPGYEITSHEAEITGLIWKVLPDEGDAAGSKNAGVTGLSGDTGPKGMPGKYALSLIRKYPDGTFERIS</sequence>
<accession>A0A7W6J3F8</accession>
<evidence type="ECO:0000313" key="1">
    <source>
        <dbReference type="EMBL" id="MBB4064033.1"/>
    </source>
</evidence>
<reference evidence="1 2" key="1">
    <citation type="submission" date="2020-08" db="EMBL/GenBank/DDBJ databases">
        <title>Genomic Encyclopedia of Type Strains, Phase IV (KMG-IV): sequencing the most valuable type-strain genomes for metagenomic binning, comparative biology and taxonomic classification.</title>
        <authorList>
            <person name="Goeker M."/>
        </authorList>
    </citation>
    <scope>NUCLEOTIDE SEQUENCE [LARGE SCALE GENOMIC DNA]</scope>
    <source>
        <strain evidence="1 2">DSM 29853</strain>
    </source>
</reference>
<dbReference type="EMBL" id="JACIEZ010000002">
    <property type="protein sequence ID" value="MBB4064033.1"/>
    <property type="molecule type" value="Genomic_DNA"/>
</dbReference>
<name>A0A7W6J3F8_9HYPH</name>
<organism evidence="1 2">
    <name type="scientific">Gellertiella hungarica</name>
    <dbReference type="NCBI Taxonomy" id="1572859"/>
    <lineage>
        <taxon>Bacteria</taxon>
        <taxon>Pseudomonadati</taxon>
        <taxon>Pseudomonadota</taxon>
        <taxon>Alphaproteobacteria</taxon>
        <taxon>Hyphomicrobiales</taxon>
        <taxon>Rhizobiaceae</taxon>
        <taxon>Gellertiella</taxon>
    </lineage>
</organism>
<dbReference type="RefSeq" id="WP_183365275.1">
    <property type="nucleotide sequence ID" value="NZ_JACIEZ010000002.1"/>
</dbReference>
<comment type="caution">
    <text evidence="1">The sequence shown here is derived from an EMBL/GenBank/DDBJ whole genome shotgun (WGS) entry which is preliminary data.</text>
</comment>
<dbReference type="AlphaFoldDB" id="A0A7W6J3F8"/>
<proteinExistence type="predicted"/>
<keyword evidence="2" id="KW-1185">Reference proteome</keyword>
<gene>
    <name evidence="1" type="ORF">GGR23_001210</name>
</gene>